<organism evidence="4 5">
    <name type="scientific">Tianweitania sediminis</name>
    <dbReference type="NCBI Taxonomy" id="1502156"/>
    <lineage>
        <taxon>Bacteria</taxon>
        <taxon>Pseudomonadati</taxon>
        <taxon>Pseudomonadota</taxon>
        <taxon>Alphaproteobacteria</taxon>
        <taxon>Hyphomicrobiales</taxon>
        <taxon>Phyllobacteriaceae</taxon>
        <taxon>Tianweitania</taxon>
    </lineage>
</organism>
<dbReference type="InterPro" id="IPR012788">
    <property type="entry name" value="Decarb_PcaC"/>
</dbReference>
<proteinExistence type="predicted"/>
<name>A0A8J7UIA2_9HYPH</name>
<dbReference type="Gene3D" id="3.40.50.1820">
    <property type="entry name" value="alpha/beta hydrolase"/>
    <property type="match status" value="1"/>
</dbReference>
<evidence type="ECO:0000259" key="3">
    <source>
        <dbReference type="Pfam" id="PF12697"/>
    </source>
</evidence>
<evidence type="ECO:0000259" key="2">
    <source>
        <dbReference type="Pfam" id="PF02627"/>
    </source>
</evidence>
<feature type="domain" description="Carboxymuconolactone decarboxylase-like" evidence="2">
    <location>
        <begin position="301"/>
        <end position="383"/>
    </location>
</feature>
<dbReference type="InterPro" id="IPR003779">
    <property type="entry name" value="CMD-like"/>
</dbReference>
<dbReference type="Pfam" id="PF02627">
    <property type="entry name" value="CMD"/>
    <property type="match status" value="1"/>
</dbReference>
<accession>A0A8J7UIA2</accession>
<evidence type="ECO:0000256" key="1">
    <source>
        <dbReference type="ARBA" id="ARBA00022801"/>
    </source>
</evidence>
<dbReference type="GO" id="GO:0047570">
    <property type="term" value="F:3-oxoadipate enol-lactonase activity"/>
    <property type="evidence" value="ECO:0007669"/>
    <property type="project" value="UniProtKB-EC"/>
</dbReference>
<dbReference type="InterPro" id="IPR050266">
    <property type="entry name" value="AB_hydrolase_sf"/>
</dbReference>
<dbReference type="InterPro" id="IPR000073">
    <property type="entry name" value="AB_hydrolase_1"/>
</dbReference>
<dbReference type="Pfam" id="PF12697">
    <property type="entry name" value="Abhydrolase_6"/>
    <property type="match status" value="1"/>
</dbReference>
<dbReference type="Proteomes" id="UP000666240">
    <property type="component" value="Unassembled WGS sequence"/>
</dbReference>
<dbReference type="SUPFAM" id="SSF53474">
    <property type="entry name" value="alpha/beta-Hydrolases"/>
    <property type="match status" value="1"/>
</dbReference>
<dbReference type="PRINTS" id="PR00111">
    <property type="entry name" value="ABHYDROLASE"/>
</dbReference>
<dbReference type="InterPro" id="IPR026968">
    <property type="entry name" value="PcaD/CatD"/>
</dbReference>
<reference evidence="4" key="1">
    <citation type="submission" date="2021-03" db="EMBL/GenBank/DDBJ databases">
        <title>Genome sequencing and assembly of Tianweitania sediminis.</title>
        <authorList>
            <person name="Chhetri G."/>
        </authorList>
    </citation>
    <scope>NUCLEOTIDE SEQUENCE</scope>
    <source>
        <strain evidence="4">Z8</strain>
    </source>
</reference>
<dbReference type="EMBL" id="JAGIYY010000002">
    <property type="protein sequence ID" value="MBP0438693.1"/>
    <property type="molecule type" value="Genomic_DNA"/>
</dbReference>
<dbReference type="PANTHER" id="PTHR43798">
    <property type="entry name" value="MONOACYLGLYCEROL LIPASE"/>
    <property type="match status" value="1"/>
</dbReference>
<dbReference type="PANTHER" id="PTHR43798:SF31">
    <property type="entry name" value="AB HYDROLASE SUPERFAMILY PROTEIN YCLE"/>
    <property type="match status" value="1"/>
</dbReference>
<dbReference type="NCBIfam" id="TIGR02425">
    <property type="entry name" value="decarb_PcaC"/>
    <property type="match status" value="1"/>
</dbReference>
<dbReference type="InterPro" id="IPR029032">
    <property type="entry name" value="AhpD-like"/>
</dbReference>
<keyword evidence="1 4" id="KW-0378">Hydrolase</keyword>
<dbReference type="GO" id="GO:0016020">
    <property type="term" value="C:membrane"/>
    <property type="evidence" value="ECO:0007669"/>
    <property type="project" value="TreeGrafter"/>
</dbReference>
<dbReference type="InterPro" id="IPR029058">
    <property type="entry name" value="AB_hydrolase_fold"/>
</dbReference>
<dbReference type="Gene3D" id="1.20.1290.10">
    <property type="entry name" value="AhpD-like"/>
    <property type="match status" value="1"/>
</dbReference>
<evidence type="ECO:0000313" key="5">
    <source>
        <dbReference type="Proteomes" id="UP000666240"/>
    </source>
</evidence>
<dbReference type="NCBIfam" id="TIGR02427">
    <property type="entry name" value="protocat_pcaD"/>
    <property type="match status" value="1"/>
</dbReference>
<keyword evidence="5" id="KW-1185">Reference proteome</keyword>
<dbReference type="EC" id="3.1.1.24" evidence="4"/>
<dbReference type="GO" id="GO:0051920">
    <property type="term" value="F:peroxiredoxin activity"/>
    <property type="evidence" value="ECO:0007669"/>
    <property type="project" value="InterPro"/>
</dbReference>
<comment type="caution">
    <text evidence="4">The sequence shown here is derived from an EMBL/GenBank/DDBJ whole genome shotgun (WGS) entry which is preliminary data.</text>
</comment>
<protein>
    <submittedName>
        <fullName evidence="4">3-oxoadipate enol-lactonase</fullName>
        <ecNumber evidence="4">3.1.1.24</ecNumber>
    </submittedName>
</protein>
<feature type="domain" description="AB hydrolase-1" evidence="3">
    <location>
        <begin position="24"/>
        <end position="252"/>
    </location>
</feature>
<dbReference type="GO" id="GO:0042952">
    <property type="term" value="P:beta-ketoadipate pathway"/>
    <property type="evidence" value="ECO:0007669"/>
    <property type="project" value="InterPro"/>
</dbReference>
<dbReference type="AlphaFoldDB" id="A0A8J7UIA2"/>
<gene>
    <name evidence="4" type="primary">pcaD</name>
    <name evidence="4" type="ORF">J5Y06_08540</name>
</gene>
<dbReference type="SUPFAM" id="SSF69118">
    <property type="entry name" value="AhpD-like"/>
    <property type="match status" value="1"/>
</dbReference>
<dbReference type="RefSeq" id="WP_209334715.1">
    <property type="nucleotide sequence ID" value="NZ_JAGIYY010000002.1"/>
</dbReference>
<sequence>MPFVSANGVTHHYRLGGTAGRPRVVFLNSLGSDFRIWEDVEARLRDRFEILLLDKRGHGLSEAAAGPYTIRQLAGDVLSVLDALGWKKASVVGLSIGGLIAQQIAVQAPDRVEALVLMDTAAKIGDADSWNGRIAAVETGGMQAISEAVVSRWPTSAFRGAQPAAYAGWRSMLEGTSSEGYRGCCAALRDADLTEQVAAITAPTLVLCGDDDKPTPPDLVRGTAERIPDARFVLISGAGHLPCLEQPDQVARLLAEHLDAAAANVAEASTRFETGMSVRRRVLGDAHVDRASAAATPFDAAFQRFITEGAWGTVWSSGQFTLRERSVVTIALLAALGQDDEVAMHVRATRNTGASERDIAEALMHVAVYAGVPAANHAIKIAKKTFADMREEQAG</sequence>
<evidence type="ECO:0000313" key="4">
    <source>
        <dbReference type="EMBL" id="MBP0438693.1"/>
    </source>
</evidence>